<dbReference type="Proteomes" id="UP000821853">
    <property type="component" value="Chromosome 4"/>
</dbReference>
<keyword evidence="3" id="KW-1185">Reference proteome</keyword>
<name>A0A9J6GEF5_HAELO</name>
<comment type="caution">
    <text evidence="2">The sequence shown here is derived from an EMBL/GenBank/DDBJ whole genome shotgun (WGS) entry which is preliminary data.</text>
</comment>
<organism evidence="2 3">
    <name type="scientific">Haemaphysalis longicornis</name>
    <name type="common">Bush tick</name>
    <dbReference type="NCBI Taxonomy" id="44386"/>
    <lineage>
        <taxon>Eukaryota</taxon>
        <taxon>Metazoa</taxon>
        <taxon>Ecdysozoa</taxon>
        <taxon>Arthropoda</taxon>
        <taxon>Chelicerata</taxon>
        <taxon>Arachnida</taxon>
        <taxon>Acari</taxon>
        <taxon>Parasitiformes</taxon>
        <taxon>Ixodida</taxon>
        <taxon>Ixodoidea</taxon>
        <taxon>Ixodidae</taxon>
        <taxon>Haemaphysalinae</taxon>
        <taxon>Haemaphysalis</taxon>
    </lineage>
</organism>
<dbReference type="AlphaFoldDB" id="A0A9J6GEF5"/>
<gene>
    <name evidence="2" type="ORF">HPB48_014832</name>
</gene>
<sequence length="126" mass="13596">MPFTGSRQSLHHMRHSRPFPATHVSHSLHNFLRPSPNGRPSLPTAAQKTPTTCRRIILDCDSPAFSAPRDSTSSTTTAHLTGRPSQADSGTHSQPSTFRPATKPPQGHIAAGRPVAQDPATQTYAR</sequence>
<feature type="compositionally biased region" description="Polar residues" evidence="1">
    <location>
        <begin position="69"/>
        <end position="99"/>
    </location>
</feature>
<feature type="region of interest" description="Disordered" evidence="1">
    <location>
        <begin position="1"/>
        <end position="50"/>
    </location>
</feature>
<dbReference type="EMBL" id="JABSTR010000006">
    <property type="protein sequence ID" value="KAH9373571.1"/>
    <property type="molecule type" value="Genomic_DNA"/>
</dbReference>
<evidence type="ECO:0000313" key="3">
    <source>
        <dbReference type="Proteomes" id="UP000821853"/>
    </source>
</evidence>
<reference evidence="2 3" key="1">
    <citation type="journal article" date="2020" name="Cell">
        <title>Large-Scale Comparative Analyses of Tick Genomes Elucidate Their Genetic Diversity and Vector Capacities.</title>
        <authorList>
            <consortium name="Tick Genome and Microbiome Consortium (TIGMIC)"/>
            <person name="Jia N."/>
            <person name="Wang J."/>
            <person name="Shi W."/>
            <person name="Du L."/>
            <person name="Sun Y."/>
            <person name="Zhan W."/>
            <person name="Jiang J.F."/>
            <person name="Wang Q."/>
            <person name="Zhang B."/>
            <person name="Ji P."/>
            <person name="Bell-Sakyi L."/>
            <person name="Cui X.M."/>
            <person name="Yuan T.T."/>
            <person name="Jiang B.G."/>
            <person name="Yang W.F."/>
            <person name="Lam T.T."/>
            <person name="Chang Q.C."/>
            <person name="Ding S.J."/>
            <person name="Wang X.J."/>
            <person name="Zhu J.G."/>
            <person name="Ruan X.D."/>
            <person name="Zhao L."/>
            <person name="Wei J.T."/>
            <person name="Ye R.Z."/>
            <person name="Que T.C."/>
            <person name="Du C.H."/>
            <person name="Zhou Y.H."/>
            <person name="Cheng J.X."/>
            <person name="Dai P.F."/>
            <person name="Guo W.B."/>
            <person name="Han X.H."/>
            <person name="Huang E.J."/>
            <person name="Li L.F."/>
            <person name="Wei W."/>
            <person name="Gao Y.C."/>
            <person name="Liu J.Z."/>
            <person name="Shao H.Z."/>
            <person name="Wang X."/>
            <person name="Wang C.C."/>
            <person name="Yang T.C."/>
            <person name="Huo Q.B."/>
            <person name="Li W."/>
            <person name="Chen H.Y."/>
            <person name="Chen S.E."/>
            <person name="Zhou L.G."/>
            <person name="Ni X.B."/>
            <person name="Tian J.H."/>
            <person name="Sheng Y."/>
            <person name="Liu T."/>
            <person name="Pan Y.S."/>
            <person name="Xia L.Y."/>
            <person name="Li J."/>
            <person name="Zhao F."/>
            <person name="Cao W.C."/>
        </authorList>
    </citation>
    <scope>NUCLEOTIDE SEQUENCE [LARGE SCALE GENOMIC DNA]</scope>
    <source>
        <strain evidence="2">HaeL-2018</strain>
    </source>
</reference>
<feature type="region of interest" description="Disordered" evidence="1">
    <location>
        <begin position="62"/>
        <end position="126"/>
    </location>
</feature>
<evidence type="ECO:0000313" key="2">
    <source>
        <dbReference type="EMBL" id="KAH9373571.1"/>
    </source>
</evidence>
<protein>
    <submittedName>
        <fullName evidence="2">Uncharacterized protein</fullName>
    </submittedName>
</protein>
<accession>A0A9J6GEF5</accession>
<proteinExistence type="predicted"/>
<evidence type="ECO:0000256" key="1">
    <source>
        <dbReference type="SAM" id="MobiDB-lite"/>
    </source>
</evidence>
<dbReference type="VEuPathDB" id="VectorBase:HLOH_052908"/>